<dbReference type="InterPro" id="IPR055170">
    <property type="entry name" value="GFO_IDH_MocA-like_dom"/>
</dbReference>
<accession>A0A849I3T2</accession>
<feature type="domain" description="NAD-dependent epimerase/dehydratase" evidence="2">
    <location>
        <begin position="352"/>
        <end position="562"/>
    </location>
</feature>
<dbReference type="InterPro" id="IPR051783">
    <property type="entry name" value="NAD(P)-dependent_oxidoreduct"/>
</dbReference>
<dbReference type="InterPro" id="IPR036291">
    <property type="entry name" value="NAD(P)-bd_dom_sf"/>
</dbReference>
<gene>
    <name evidence="5" type="ORF">HJG44_17035</name>
</gene>
<evidence type="ECO:0000313" key="5">
    <source>
        <dbReference type="EMBL" id="NNM74082.1"/>
    </source>
</evidence>
<dbReference type="Pfam" id="PF01370">
    <property type="entry name" value="Epimerase"/>
    <property type="match status" value="1"/>
</dbReference>
<protein>
    <submittedName>
        <fullName evidence="5">NAD-dependent epimerase/dehydratase family protein</fullName>
    </submittedName>
</protein>
<dbReference type="RefSeq" id="WP_171219507.1">
    <property type="nucleotide sequence ID" value="NZ_JABEPP010000004.1"/>
</dbReference>
<dbReference type="SUPFAM" id="SSF51735">
    <property type="entry name" value="NAD(P)-binding Rossmann-fold domains"/>
    <property type="match status" value="2"/>
</dbReference>
<evidence type="ECO:0000259" key="2">
    <source>
        <dbReference type="Pfam" id="PF01370"/>
    </source>
</evidence>
<evidence type="ECO:0000256" key="1">
    <source>
        <dbReference type="SAM" id="MobiDB-lite"/>
    </source>
</evidence>
<dbReference type="Pfam" id="PF01408">
    <property type="entry name" value="GFO_IDH_MocA"/>
    <property type="match status" value="1"/>
</dbReference>
<comment type="caution">
    <text evidence="5">The sequence shown here is derived from an EMBL/GenBank/DDBJ whole genome shotgun (WGS) entry which is preliminary data.</text>
</comment>
<feature type="domain" description="Gfo/Idh/MocA-like oxidoreductase N-terminal" evidence="3">
    <location>
        <begin position="7"/>
        <end position="126"/>
    </location>
</feature>
<dbReference type="InterPro" id="IPR001509">
    <property type="entry name" value="Epimerase_deHydtase"/>
</dbReference>
<reference evidence="5 6" key="1">
    <citation type="submission" date="2020-04" db="EMBL/GenBank/DDBJ databases">
        <title>Enterovirga sp. isolate from soil.</title>
        <authorList>
            <person name="Chea S."/>
            <person name="Kim D.-U."/>
        </authorList>
    </citation>
    <scope>NUCLEOTIDE SEQUENCE [LARGE SCALE GENOMIC DNA]</scope>
    <source>
        <strain evidence="5 6">DB1703</strain>
    </source>
</reference>
<dbReference type="PANTHER" id="PTHR48079">
    <property type="entry name" value="PROTEIN YEEZ"/>
    <property type="match status" value="1"/>
</dbReference>
<dbReference type="PANTHER" id="PTHR48079:SF6">
    <property type="entry name" value="NAD(P)-BINDING DOMAIN-CONTAINING PROTEIN-RELATED"/>
    <property type="match status" value="1"/>
</dbReference>
<dbReference type="Gene3D" id="3.40.50.720">
    <property type="entry name" value="NAD(P)-binding Rossmann-like Domain"/>
    <property type="match status" value="2"/>
</dbReference>
<organism evidence="5 6">
    <name type="scientific">Enterovirga aerilata</name>
    <dbReference type="NCBI Taxonomy" id="2730920"/>
    <lineage>
        <taxon>Bacteria</taxon>
        <taxon>Pseudomonadati</taxon>
        <taxon>Pseudomonadota</taxon>
        <taxon>Alphaproteobacteria</taxon>
        <taxon>Hyphomicrobiales</taxon>
        <taxon>Methylobacteriaceae</taxon>
        <taxon>Enterovirga</taxon>
    </lineage>
</organism>
<evidence type="ECO:0000259" key="3">
    <source>
        <dbReference type="Pfam" id="PF01408"/>
    </source>
</evidence>
<name>A0A849I3T2_9HYPH</name>
<dbReference type="GO" id="GO:0000166">
    <property type="term" value="F:nucleotide binding"/>
    <property type="evidence" value="ECO:0007669"/>
    <property type="project" value="InterPro"/>
</dbReference>
<dbReference type="Proteomes" id="UP000564885">
    <property type="component" value="Unassembled WGS sequence"/>
</dbReference>
<evidence type="ECO:0000313" key="6">
    <source>
        <dbReference type="Proteomes" id="UP000564885"/>
    </source>
</evidence>
<sequence length="742" mass="80199">MSPDAPRLAIIGCGAVVEHHLLPALRRAGWIPSVLVDTSQARCEHLKGRLPGKGRGVLTAGEWDSVRDSFDAAIVAAPHVFHGPIGRALVAAGKHAFMEKPLATASADAEAMVEEAERRGLTLSVGLLRRYLDVARWTKALLASGTLGEVERFDAREGFVFNWAVSSDALLRRDLSGGGVLMDTGAHALDLIGWYLGELRPLAYSDDAERGVEADCVLTCASASGAFGRIELSRTRNLRNTLRIDGSRGFVEVHLYKNEVVSGSPAVLAFEHEGLSPSSLRQQLFPALFDAEIRDFRASIETGAAQGVPGREGLAAVALVEAAYRIRTPLALPWAEPRRADAPALPPGSAAVITGATGFVGGRLAERLVEDGIRVRCLVRSISQAARLARLPVEIVRLDLADAPAVARAVEGGDYVFHCAYDPRSRQQNIGGTRAILAACSERAVRRLVHVSSFSVYEPFPDGELSEATPDGNRNWEYIRTKLDLEGEVLAAARSGKVQATVVQPTIVYGPHSKPWTDGPAEMLIYGEVILPDGGTGLCNPVHIDDLVDGMLLAATKPDAVGERFILSGPEIVTWGRFFGTVADALRIPGPSCWPKDRIMARNHGLWRDIRMVASDPRRIVQIVVRWPPARQALQAGLDALPKPARALVDKYYFGGGGKKIGQVHLPDPRTLALYAARPTTDSEKARSQLGYHPVRDFETGMAQTARYLNWAYADVRGEVARRAPPTASRTPFDSPDFVNAV</sequence>
<dbReference type="Gene3D" id="3.30.360.10">
    <property type="entry name" value="Dihydrodipicolinate Reductase, domain 2"/>
    <property type="match status" value="1"/>
</dbReference>
<proteinExistence type="predicted"/>
<dbReference type="EMBL" id="JABEPP010000004">
    <property type="protein sequence ID" value="NNM74082.1"/>
    <property type="molecule type" value="Genomic_DNA"/>
</dbReference>
<dbReference type="GO" id="GO:0005737">
    <property type="term" value="C:cytoplasm"/>
    <property type="evidence" value="ECO:0007669"/>
    <property type="project" value="TreeGrafter"/>
</dbReference>
<feature type="domain" description="GFO/IDH/MocA-like oxidoreductase" evidence="4">
    <location>
        <begin position="138"/>
        <end position="251"/>
    </location>
</feature>
<keyword evidence="6" id="KW-1185">Reference proteome</keyword>
<dbReference type="Pfam" id="PF22725">
    <property type="entry name" value="GFO_IDH_MocA_C3"/>
    <property type="match status" value="1"/>
</dbReference>
<dbReference type="AlphaFoldDB" id="A0A849I3T2"/>
<dbReference type="GO" id="GO:0004029">
    <property type="term" value="F:aldehyde dehydrogenase (NAD+) activity"/>
    <property type="evidence" value="ECO:0007669"/>
    <property type="project" value="TreeGrafter"/>
</dbReference>
<dbReference type="SUPFAM" id="SSF55347">
    <property type="entry name" value="Glyceraldehyde-3-phosphate dehydrogenase-like, C-terminal domain"/>
    <property type="match status" value="1"/>
</dbReference>
<evidence type="ECO:0000259" key="4">
    <source>
        <dbReference type="Pfam" id="PF22725"/>
    </source>
</evidence>
<feature type="region of interest" description="Disordered" evidence="1">
    <location>
        <begin position="723"/>
        <end position="742"/>
    </location>
</feature>
<dbReference type="InterPro" id="IPR000683">
    <property type="entry name" value="Gfo/Idh/MocA-like_OxRdtase_N"/>
</dbReference>